<dbReference type="RefSeq" id="WP_065409886.1">
    <property type="nucleotide sequence ID" value="NZ_MAYT01000006.1"/>
</dbReference>
<reference evidence="10" key="1">
    <citation type="submission" date="2016-05" db="EMBL/GenBank/DDBJ databases">
        <authorList>
            <person name="Liu B."/>
            <person name="Wang J."/>
            <person name="Zhu Y."/>
            <person name="Liu G."/>
            <person name="Chen Q."/>
            <person name="Chen Z."/>
            <person name="Lan J."/>
            <person name="Che J."/>
            <person name="Ge C."/>
            <person name="Shi H."/>
            <person name="Pan Z."/>
            <person name="Liu X."/>
        </authorList>
    </citation>
    <scope>NUCLEOTIDE SEQUENCE [LARGE SCALE GENOMIC DNA]</scope>
    <source>
        <strain evidence="10">FJAT-27215</strain>
    </source>
</reference>
<evidence type="ECO:0000256" key="6">
    <source>
        <dbReference type="ARBA" id="ARBA00022989"/>
    </source>
</evidence>
<organism evidence="9 10">
    <name type="scientific">Pseudobacillus wudalianchiensis</name>
    <dbReference type="NCBI Taxonomy" id="1743143"/>
    <lineage>
        <taxon>Bacteria</taxon>
        <taxon>Bacillati</taxon>
        <taxon>Bacillota</taxon>
        <taxon>Bacilli</taxon>
        <taxon>Bacillales</taxon>
        <taxon>Bacillaceae</taxon>
        <taxon>Pseudobacillus</taxon>
    </lineage>
</organism>
<feature type="transmembrane region" description="Helical" evidence="8">
    <location>
        <begin position="12"/>
        <end position="32"/>
    </location>
</feature>
<proteinExistence type="inferred from homology"/>
<keyword evidence="4" id="KW-0309">Germination</keyword>
<evidence type="ECO:0000256" key="3">
    <source>
        <dbReference type="ARBA" id="ARBA00022448"/>
    </source>
</evidence>
<dbReference type="NCBIfam" id="TIGR00912">
    <property type="entry name" value="2A0309"/>
    <property type="match status" value="1"/>
</dbReference>
<evidence type="ECO:0000256" key="2">
    <source>
        <dbReference type="ARBA" id="ARBA00007998"/>
    </source>
</evidence>
<feature type="transmembrane region" description="Helical" evidence="8">
    <location>
        <begin position="304"/>
        <end position="321"/>
    </location>
</feature>
<evidence type="ECO:0000256" key="1">
    <source>
        <dbReference type="ARBA" id="ARBA00004141"/>
    </source>
</evidence>
<dbReference type="AlphaFoldDB" id="A0A1B9B6P5"/>
<keyword evidence="5 8" id="KW-0812">Transmembrane</keyword>
<keyword evidence="3" id="KW-0813">Transport</keyword>
<evidence type="ECO:0000313" key="9">
    <source>
        <dbReference type="EMBL" id="OCA91766.1"/>
    </source>
</evidence>
<evidence type="ECO:0000256" key="7">
    <source>
        <dbReference type="ARBA" id="ARBA00023136"/>
    </source>
</evidence>
<sequence length="367" mass="42377">MLPLPPEARKVSPYLVFFLIITTQIGVGILGFERYIAKPAGYDAWISILISGLSVNLIIWMTYYILNKGNNDITVIHKDLFGKWIGGILSLLFAAYMVLMFITVLRTYIEIIQIWMFPQLQTWYMALIMAITVWLYVVGGFRVLVGLCVLSFFITLPLLLLKGFAFKSLQLSYLFPILDSSAKELLAASKIMSINYTGFEVIFFCYPFIKNAPRSQKWAQYGVFFTTFVYVITALISFMYFSHGQLEKTVWATLTLWKIVDFPFLERFEYFGISLWFFTILPNLCLYLWAATRGLKQLFSIKQKHSLTLLLFIGSTAALFFKDRLQIDQLNTLTGSASFFILYAYIPFIFLCQLMKKRSNKNSGNQF</sequence>
<feature type="transmembrane region" description="Helical" evidence="8">
    <location>
        <begin position="221"/>
        <end position="241"/>
    </location>
</feature>
<comment type="caution">
    <text evidence="9">The sequence shown here is derived from an EMBL/GenBank/DDBJ whole genome shotgun (WGS) entry which is preliminary data.</text>
</comment>
<dbReference type="PANTHER" id="PTHR34975">
    <property type="entry name" value="SPORE GERMINATION PROTEIN A2"/>
    <property type="match status" value="1"/>
</dbReference>
<evidence type="ECO:0000256" key="4">
    <source>
        <dbReference type="ARBA" id="ARBA00022544"/>
    </source>
</evidence>
<dbReference type="GO" id="GO:0009847">
    <property type="term" value="P:spore germination"/>
    <property type="evidence" value="ECO:0007669"/>
    <property type="project" value="InterPro"/>
</dbReference>
<protein>
    <submittedName>
        <fullName evidence="9">Spore gernimation protein GerB</fullName>
    </submittedName>
</protein>
<dbReference type="Proteomes" id="UP000092578">
    <property type="component" value="Unassembled WGS sequence"/>
</dbReference>
<dbReference type="GO" id="GO:0016020">
    <property type="term" value="C:membrane"/>
    <property type="evidence" value="ECO:0007669"/>
    <property type="project" value="UniProtKB-SubCell"/>
</dbReference>
<feature type="transmembrane region" description="Helical" evidence="8">
    <location>
        <begin position="185"/>
        <end position="209"/>
    </location>
</feature>
<comment type="similarity">
    <text evidence="2">Belongs to the amino acid-polyamine-organocation (APC) superfamily. Spore germination protein (SGP) (TC 2.A.3.9) family.</text>
</comment>
<feature type="transmembrane region" description="Helical" evidence="8">
    <location>
        <begin position="333"/>
        <end position="352"/>
    </location>
</feature>
<evidence type="ECO:0000256" key="5">
    <source>
        <dbReference type="ARBA" id="ARBA00022692"/>
    </source>
</evidence>
<feature type="transmembrane region" description="Helical" evidence="8">
    <location>
        <begin position="44"/>
        <end position="66"/>
    </location>
</feature>
<feature type="transmembrane region" description="Helical" evidence="8">
    <location>
        <begin position="87"/>
        <end position="109"/>
    </location>
</feature>
<gene>
    <name evidence="9" type="ORF">A8F95_20370</name>
</gene>
<keyword evidence="7 8" id="KW-0472">Membrane</keyword>
<dbReference type="PANTHER" id="PTHR34975:SF2">
    <property type="entry name" value="SPORE GERMINATION PROTEIN A2"/>
    <property type="match status" value="1"/>
</dbReference>
<comment type="subcellular location">
    <subcellularLocation>
        <location evidence="1">Membrane</location>
        <topology evidence="1">Multi-pass membrane protein</topology>
    </subcellularLocation>
</comment>
<dbReference type="Gene3D" id="1.20.1740.10">
    <property type="entry name" value="Amino acid/polyamine transporter I"/>
    <property type="match status" value="1"/>
</dbReference>
<accession>A0A1B9B6P5</accession>
<feature type="transmembrane region" description="Helical" evidence="8">
    <location>
        <begin position="270"/>
        <end position="292"/>
    </location>
</feature>
<dbReference type="InterPro" id="IPR004761">
    <property type="entry name" value="Spore_GerAB"/>
</dbReference>
<feature type="transmembrane region" description="Helical" evidence="8">
    <location>
        <begin position="121"/>
        <end position="137"/>
    </location>
</feature>
<evidence type="ECO:0000256" key="8">
    <source>
        <dbReference type="SAM" id="Phobius"/>
    </source>
</evidence>
<name>A0A1B9B6P5_9BACI</name>
<evidence type="ECO:0000313" key="10">
    <source>
        <dbReference type="Proteomes" id="UP000092578"/>
    </source>
</evidence>
<dbReference type="Pfam" id="PF03845">
    <property type="entry name" value="Spore_permease"/>
    <property type="match status" value="1"/>
</dbReference>
<dbReference type="EMBL" id="MAYT01000006">
    <property type="protein sequence ID" value="OCA91766.1"/>
    <property type="molecule type" value="Genomic_DNA"/>
</dbReference>
<keyword evidence="10" id="KW-1185">Reference proteome</keyword>
<feature type="transmembrane region" description="Helical" evidence="8">
    <location>
        <begin position="144"/>
        <end position="165"/>
    </location>
</feature>
<keyword evidence="6 8" id="KW-1133">Transmembrane helix</keyword>